<keyword evidence="2" id="KW-1185">Reference proteome</keyword>
<sequence length="61" mass="7001">MTGYRHSTTRTYNLFHQAPLFRLYQPTLTQQKKGWKHHASSLSQNMKKAILLADGQNGIVS</sequence>
<accession>A0A402B8U1</accession>
<dbReference type="EMBL" id="BIFT01000001">
    <property type="protein sequence ID" value="GCE27791.1"/>
    <property type="molecule type" value="Genomic_DNA"/>
</dbReference>
<gene>
    <name evidence="1" type="ORF">KDA_32750</name>
</gene>
<organism evidence="1 2">
    <name type="scientific">Dictyobacter alpinus</name>
    <dbReference type="NCBI Taxonomy" id="2014873"/>
    <lineage>
        <taxon>Bacteria</taxon>
        <taxon>Bacillati</taxon>
        <taxon>Chloroflexota</taxon>
        <taxon>Ktedonobacteria</taxon>
        <taxon>Ktedonobacterales</taxon>
        <taxon>Dictyobacteraceae</taxon>
        <taxon>Dictyobacter</taxon>
    </lineage>
</organism>
<dbReference type="Proteomes" id="UP000287171">
    <property type="component" value="Unassembled WGS sequence"/>
</dbReference>
<protein>
    <submittedName>
        <fullName evidence="1">Uncharacterized protein</fullName>
    </submittedName>
</protein>
<proteinExistence type="predicted"/>
<evidence type="ECO:0000313" key="1">
    <source>
        <dbReference type="EMBL" id="GCE27791.1"/>
    </source>
</evidence>
<name>A0A402B8U1_9CHLR</name>
<comment type="caution">
    <text evidence="1">The sequence shown here is derived from an EMBL/GenBank/DDBJ whole genome shotgun (WGS) entry which is preliminary data.</text>
</comment>
<reference evidence="2" key="1">
    <citation type="submission" date="2018-12" db="EMBL/GenBank/DDBJ databases">
        <title>Tengunoibacter tsumagoiensis gen. nov., sp. nov., Dictyobacter kobayashii sp. nov., D. alpinus sp. nov., and D. joshuensis sp. nov. and description of Dictyobacteraceae fam. nov. within the order Ktedonobacterales isolated from Tengu-no-mugimeshi.</title>
        <authorList>
            <person name="Wang C.M."/>
            <person name="Zheng Y."/>
            <person name="Sakai Y."/>
            <person name="Toyoda A."/>
            <person name="Minakuchi Y."/>
            <person name="Abe K."/>
            <person name="Yokota A."/>
            <person name="Yabe S."/>
        </authorList>
    </citation>
    <scope>NUCLEOTIDE SEQUENCE [LARGE SCALE GENOMIC DNA]</scope>
    <source>
        <strain evidence="2">Uno16</strain>
    </source>
</reference>
<evidence type="ECO:0000313" key="2">
    <source>
        <dbReference type="Proteomes" id="UP000287171"/>
    </source>
</evidence>
<dbReference type="AlphaFoldDB" id="A0A402B8U1"/>